<evidence type="ECO:0000256" key="2">
    <source>
        <dbReference type="ARBA" id="ARBA00023134"/>
    </source>
</evidence>
<dbReference type="SUPFAM" id="SSF52540">
    <property type="entry name" value="P-loop containing nucleoside triphosphate hydrolases"/>
    <property type="match status" value="1"/>
</dbReference>
<dbReference type="Pfam" id="PF00071">
    <property type="entry name" value="Ras"/>
    <property type="match status" value="1"/>
</dbReference>
<dbReference type="PROSITE" id="PS51419">
    <property type="entry name" value="RAB"/>
    <property type="match status" value="1"/>
</dbReference>
<evidence type="ECO:0000313" key="4">
    <source>
        <dbReference type="Proteomes" id="UP000094444"/>
    </source>
</evidence>
<dbReference type="FunFam" id="3.40.50.300:FF:001423">
    <property type="entry name" value="Ras family GTPase"/>
    <property type="match status" value="1"/>
</dbReference>
<evidence type="ECO:0000313" key="3">
    <source>
        <dbReference type="EMBL" id="POS70097.1"/>
    </source>
</evidence>
<keyword evidence="2" id="KW-0342">GTP-binding</keyword>
<evidence type="ECO:0000256" key="1">
    <source>
        <dbReference type="ARBA" id="ARBA00022741"/>
    </source>
</evidence>
<dbReference type="Proteomes" id="UP000094444">
    <property type="component" value="Unassembled WGS sequence"/>
</dbReference>
<gene>
    <name evidence="3" type="ORF">DHEL01_v211508</name>
</gene>
<dbReference type="InParanoid" id="A0A2P5HIL6"/>
<comment type="caution">
    <text evidence="3">The sequence shown here is derived from an EMBL/GenBank/DDBJ whole genome shotgun (WGS) entry which is preliminary data.</text>
</comment>
<dbReference type="NCBIfam" id="TIGR00231">
    <property type="entry name" value="small_GTP"/>
    <property type="match status" value="1"/>
</dbReference>
<accession>A0A2P5HIL6</accession>
<proteinExistence type="predicted"/>
<dbReference type="SMART" id="SM00175">
    <property type="entry name" value="RAB"/>
    <property type="match status" value="1"/>
</dbReference>
<dbReference type="GO" id="GO:0003924">
    <property type="term" value="F:GTPase activity"/>
    <property type="evidence" value="ECO:0007669"/>
    <property type="project" value="InterPro"/>
</dbReference>
<dbReference type="GO" id="GO:0005525">
    <property type="term" value="F:GTP binding"/>
    <property type="evidence" value="ECO:0007669"/>
    <property type="project" value="UniProtKB-KW"/>
</dbReference>
<dbReference type="OrthoDB" id="5976022at2759"/>
<name>A0A2P5HIL6_DIAHE</name>
<dbReference type="SMART" id="SM00174">
    <property type="entry name" value="RHO"/>
    <property type="match status" value="1"/>
</dbReference>
<organism evidence="3 4">
    <name type="scientific">Diaporthe helianthi</name>
    <dbReference type="NCBI Taxonomy" id="158607"/>
    <lineage>
        <taxon>Eukaryota</taxon>
        <taxon>Fungi</taxon>
        <taxon>Dikarya</taxon>
        <taxon>Ascomycota</taxon>
        <taxon>Pezizomycotina</taxon>
        <taxon>Sordariomycetes</taxon>
        <taxon>Sordariomycetidae</taxon>
        <taxon>Diaporthales</taxon>
        <taxon>Diaporthaceae</taxon>
        <taxon>Diaporthe</taxon>
    </lineage>
</organism>
<dbReference type="STRING" id="158607.A0A2P5HIL6"/>
<dbReference type="Gene3D" id="3.40.50.300">
    <property type="entry name" value="P-loop containing nucleotide triphosphate hydrolases"/>
    <property type="match status" value="1"/>
</dbReference>
<keyword evidence="4" id="KW-1185">Reference proteome</keyword>
<keyword evidence="1" id="KW-0547">Nucleotide-binding</keyword>
<reference evidence="3" key="1">
    <citation type="submission" date="2017-09" db="EMBL/GenBank/DDBJ databases">
        <title>Polyketide synthases of a Diaporthe helianthi virulent isolate.</title>
        <authorList>
            <person name="Baroncelli R."/>
        </authorList>
    </citation>
    <scope>NUCLEOTIDE SEQUENCE [LARGE SCALE GENOMIC DNA]</scope>
    <source>
        <strain evidence="3">7/96</strain>
    </source>
</reference>
<sequence>MANKMSMVKIAVLGEGGVGKTSLTIQLEATCSWIQMSHQHFVEEYDPTLEDSYRRQCVVDDEACLLEILDTAGQEEFTALREQWIRDSEVFLIVYSVTYRPSFEAVQKVFEQVMTTKEKYAAPGGFDATLIVLVGNKSDLDHKRTVGISEGRMLAKKLGCGFIETSAKTRTNVEEAFYKVIRADRKRKRDMKDQEDSRHKSDLANLGIDQPKTKKSFFKRILSRN</sequence>
<dbReference type="InterPro" id="IPR001806">
    <property type="entry name" value="Small_GTPase"/>
</dbReference>
<dbReference type="SMART" id="SM00173">
    <property type="entry name" value="RAS"/>
    <property type="match status" value="1"/>
</dbReference>
<dbReference type="InterPro" id="IPR005225">
    <property type="entry name" value="Small_GTP-bd"/>
</dbReference>
<dbReference type="AlphaFoldDB" id="A0A2P5HIL6"/>
<dbReference type="InterPro" id="IPR020849">
    <property type="entry name" value="Small_GTPase_Ras-type"/>
</dbReference>
<dbReference type="PROSITE" id="PS51421">
    <property type="entry name" value="RAS"/>
    <property type="match status" value="1"/>
</dbReference>
<dbReference type="GO" id="GO:0007165">
    <property type="term" value="P:signal transduction"/>
    <property type="evidence" value="ECO:0007669"/>
    <property type="project" value="InterPro"/>
</dbReference>
<protein>
    <submittedName>
        <fullName evidence="3">Semicolonial-7</fullName>
    </submittedName>
</protein>
<dbReference type="EMBL" id="MAVT02001808">
    <property type="protein sequence ID" value="POS70097.1"/>
    <property type="molecule type" value="Genomic_DNA"/>
</dbReference>
<dbReference type="PROSITE" id="PS51420">
    <property type="entry name" value="RHO"/>
    <property type="match status" value="1"/>
</dbReference>
<dbReference type="PRINTS" id="PR00449">
    <property type="entry name" value="RASTRNSFRMNG"/>
</dbReference>
<dbReference type="PANTHER" id="PTHR24070">
    <property type="entry name" value="RAS, DI-RAS, AND RHEB FAMILY MEMBERS OF SMALL GTPASE SUPERFAMILY"/>
    <property type="match status" value="1"/>
</dbReference>
<dbReference type="InterPro" id="IPR027417">
    <property type="entry name" value="P-loop_NTPase"/>
</dbReference>
<dbReference type="GO" id="GO:0016020">
    <property type="term" value="C:membrane"/>
    <property type="evidence" value="ECO:0007669"/>
    <property type="project" value="InterPro"/>
</dbReference>